<dbReference type="SUPFAM" id="SSF53254">
    <property type="entry name" value="Phosphoglycerate mutase-like"/>
    <property type="match status" value="1"/>
</dbReference>
<gene>
    <name evidence="1" type="ORF">Psi01_70130</name>
</gene>
<dbReference type="RefSeq" id="WP_204068430.1">
    <property type="nucleotide sequence ID" value="NZ_BOOJ01000065.1"/>
</dbReference>
<sequence>MRSPSGVARLLLVCHASTRATVRAAFPADEPLDEAGLRRAARTRVPGGATAVCAAEQRCVQTAEALGLRIESAPDPLLAEYDYGRWRGLTLGEVEAAEPEALAAWLTDPAAAPHGGETVVGLLGRVSAWLAARGPGRTVAVTHPSVIRAAIVHALGAPALSFWRVDVAPLARVTLTGRGGRWRLGYPGP</sequence>
<dbReference type="Proteomes" id="UP000619788">
    <property type="component" value="Unassembled WGS sequence"/>
</dbReference>
<name>A0A8J3SL29_9ACTN</name>
<reference evidence="1 2" key="1">
    <citation type="submission" date="2021-01" db="EMBL/GenBank/DDBJ databases">
        <title>Whole genome shotgun sequence of Planobispora siamensis NBRC 107568.</title>
        <authorList>
            <person name="Komaki H."/>
            <person name="Tamura T."/>
        </authorList>
    </citation>
    <scope>NUCLEOTIDE SEQUENCE [LARGE SCALE GENOMIC DNA]</scope>
    <source>
        <strain evidence="1 2">NBRC 107568</strain>
    </source>
</reference>
<organism evidence="1 2">
    <name type="scientific">Planobispora siamensis</name>
    <dbReference type="NCBI Taxonomy" id="936338"/>
    <lineage>
        <taxon>Bacteria</taxon>
        <taxon>Bacillati</taxon>
        <taxon>Actinomycetota</taxon>
        <taxon>Actinomycetes</taxon>
        <taxon>Streptosporangiales</taxon>
        <taxon>Streptosporangiaceae</taxon>
        <taxon>Planobispora</taxon>
    </lineage>
</organism>
<dbReference type="Pfam" id="PF00300">
    <property type="entry name" value="His_Phos_1"/>
    <property type="match status" value="1"/>
</dbReference>
<dbReference type="AlphaFoldDB" id="A0A8J3SL29"/>
<accession>A0A8J3SL29</accession>
<dbReference type="EMBL" id="BOOJ01000065">
    <property type="protein sequence ID" value="GIH96383.1"/>
    <property type="molecule type" value="Genomic_DNA"/>
</dbReference>
<keyword evidence="2" id="KW-1185">Reference proteome</keyword>
<dbReference type="SMART" id="SM00855">
    <property type="entry name" value="PGAM"/>
    <property type="match status" value="1"/>
</dbReference>
<evidence type="ECO:0000313" key="1">
    <source>
        <dbReference type="EMBL" id="GIH96383.1"/>
    </source>
</evidence>
<comment type="caution">
    <text evidence="1">The sequence shown here is derived from an EMBL/GenBank/DDBJ whole genome shotgun (WGS) entry which is preliminary data.</text>
</comment>
<dbReference type="InterPro" id="IPR029033">
    <property type="entry name" value="His_PPase_superfam"/>
</dbReference>
<proteinExistence type="predicted"/>
<evidence type="ECO:0000313" key="2">
    <source>
        <dbReference type="Proteomes" id="UP000619788"/>
    </source>
</evidence>
<protein>
    <submittedName>
        <fullName evidence="1">Phosphoglycerate mutase</fullName>
    </submittedName>
</protein>
<dbReference type="InterPro" id="IPR013078">
    <property type="entry name" value="His_Pase_superF_clade-1"/>
</dbReference>
<dbReference type="Gene3D" id="3.40.50.1240">
    <property type="entry name" value="Phosphoglycerate mutase-like"/>
    <property type="match status" value="1"/>
</dbReference>